<dbReference type="GeneID" id="87816825"/>
<evidence type="ECO:0000313" key="2">
    <source>
        <dbReference type="EMBL" id="KAK4144947.1"/>
    </source>
</evidence>
<reference evidence="2" key="2">
    <citation type="submission" date="2023-05" db="EMBL/GenBank/DDBJ databases">
        <authorList>
            <consortium name="Lawrence Berkeley National Laboratory"/>
            <person name="Steindorff A."/>
            <person name="Hensen N."/>
            <person name="Bonometti L."/>
            <person name="Westerberg I."/>
            <person name="Brannstrom I.O."/>
            <person name="Guillou S."/>
            <person name="Cros-Aarteil S."/>
            <person name="Calhoun S."/>
            <person name="Haridas S."/>
            <person name="Kuo A."/>
            <person name="Mondo S."/>
            <person name="Pangilinan J."/>
            <person name="Riley R."/>
            <person name="Labutti K."/>
            <person name="Andreopoulos B."/>
            <person name="Lipzen A."/>
            <person name="Chen C."/>
            <person name="Yanf M."/>
            <person name="Daum C."/>
            <person name="Ng V."/>
            <person name="Clum A."/>
            <person name="Ohm R."/>
            <person name="Martin F."/>
            <person name="Silar P."/>
            <person name="Natvig D."/>
            <person name="Lalanne C."/>
            <person name="Gautier V."/>
            <person name="Ament-Velasquez S.L."/>
            <person name="Kruys A."/>
            <person name="Hutchinson M.I."/>
            <person name="Powell A.J."/>
            <person name="Barry K."/>
            <person name="Miller A.N."/>
            <person name="Grigoriev I.V."/>
            <person name="Debuchy R."/>
            <person name="Gladieux P."/>
            <person name="Thoren M.H."/>
            <person name="Johannesson H."/>
        </authorList>
    </citation>
    <scope>NUCLEOTIDE SEQUENCE</scope>
    <source>
        <strain evidence="2">CBS 141.50</strain>
    </source>
</reference>
<dbReference type="InterPro" id="IPR012942">
    <property type="entry name" value="SRR1-like"/>
</dbReference>
<comment type="caution">
    <text evidence="2">The sequence shown here is derived from an EMBL/GenBank/DDBJ whole genome shotgun (WGS) entry which is preliminary data.</text>
</comment>
<dbReference type="RefSeq" id="XP_062638318.1">
    <property type="nucleotide sequence ID" value="XM_062780212.1"/>
</dbReference>
<dbReference type="Pfam" id="PF07985">
    <property type="entry name" value="SRR1"/>
    <property type="match status" value="1"/>
</dbReference>
<sequence length="146" mass="16479">MTRKTAHIQTAVFCYLVEYFKAQTGEEIQSIIQEPMFTETDKAFCATLSLEAVDSPRAFSVIDEETMVFAIHMELSTYSQALSAHVPALLVGSDPENWETAARVEPEIQADLEGYGRIGQTHGKVVFPDLEMMFFSTVLYWRRGES</sequence>
<keyword evidence="3" id="KW-1185">Reference proteome</keyword>
<organism evidence="2 3">
    <name type="scientific">Dichotomopilus funicola</name>
    <dbReference type="NCBI Taxonomy" id="1934379"/>
    <lineage>
        <taxon>Eukaryota</taxon>
        <taxon>Fungi</taxon>
        <taxon>Dikarya</taxon>
        <taxon>Ascomycota</taxon>
        <taxon>Pezizomycotina</taxon>
        <taxon>Sordariomycetes</taxon>
        <taxon>Sordariomycetidae</taxon>
        <taxon>Sordariales</taxon>
        <taxon>Chaetomiaceae</taxon>
        <taxon>Dichotomopilus</taxon>
    </lineage>
</organism>
<dbReference type="PANTHER" id="PTHR42080:SF1">
    <property type="entry name" value="SRR1-LIKE DOMAIN-CONTAINING PROTEIN"/>
    <property type="match status" value="1"/>
</dbReference>
<name>A0AAN6V536_9PEZI</name>
<reference evidence="2" key="1">
    <citation type="journal article" date="2023" name="Mol. Phylogenet. Evol.">
        <title>Genome-scale phylogeny and comparative genomics of the fungal order Sordariales.</title>
        <authorList>
            <person name="Hensen N."/>
            <person name="Bonometti L."/>
            <person name="Westerberg I."/>
            <person name="Brannstrom I.O."/>
            <person name="Guillou S."/>
            <person name="Cros-Aarteil S."/>
            <person name="Calhoun S."/>
            <person name="Haridas S."/>
            <person name="Kuo A."/>
            <person name="Mondo S."/>
            <person name="Pangilinan J."/>
            <person name="Riley R."/>
            <person name="LaButti K."/>
            <person name="Andreopoulos B."/>
            <person name="Lipzen A."/>
            <person name="Chen C."/>
            <person name="Yan M."/>
            <person name="Daum C."/>
            <person name="Ng V."/>
            <person name="Clum A."/>
            <person name="Steindorff A."/>
            <person name="Ohm R.A."/>
            <person name="Martin F."/>
            <person name="Silar P."/>
            <person name="Natvig D.O."/>
            <person name="Lalanne C."/>
            <person name="Gautier V."/>
            <person name="Ament-Velasquez S.L."/>
            <person name="Kruys A."/>
            <person name="Hutchinson M.I."/>
            <person name="Powell A.J."/>
            <person name="Barry K."/>
            <person name="Miller A.N."/>
            <person name="Grigoriev I.V."/>
            <person name="Debuchy R."/>
            <person name="Gladieux P."/>
            <person name="Hiltunen Thoren M."/>
            <person name="Johannesson H."/>
        </authorList>
    </citation>
    <scope>NUCLEOTIDE SEQUENCE</scope>
    <source>
        <strain evidence="2">CBS 141.50</strain>
    </source>
</reference>
<dbReference type="Proteomes" id="UP001302676">
    <property type="component" value="Unassembled WGS sequence"/>
</dbReference>
<dbReference type="EMBL" id="MU853572">
    <property type="protein sequence ID" value="KAK4144947.1"/>
    <property type="molecule type" value="Genomic_DNA"/>
</dbReference>
<evidence type="ECO:0000259" key="1">
    <source>
        <dbReference type="Pfam" id="PF07985"/>
    </source>
</evidence>
<proteinExistence type="predicted"/>
<evidence type="ECO:0000313" key="3">
    <source>
        <dbReference type="Proteomes" id="UP001302676"/>
    </source>
</evidence>
<feature type="domain" description="SRR1-like" evidence="1">
    <location>
        <begin position="3"/>
        <end position="101"/>
    </location>
</feature>
<protein>
    <recommendedName>
        <fullName evidence="1">SRR1-like domain-containing protein</fullName>
    </recommendedName>
</protein>
<accession>A0AAN6V536</accession>
<gene>
    <name evidence="2" type="ORF">C8A04DRAFT_27194</name>
</gene>
<dbReference type="AlphaFoldDB" id="A0AAN6V536"/>
<dbReference type="PANTHER" id="PTHR42080">
    <property type="entry name" value="SRR1 DOMAIN-CONTAINING PROTEIN"/>
    <property type="match status" value="1"/>
</dbReference>